<dbReference type="EMBL" id="JBFOLJ010000001">
    <property type="protein sequence ID" value="KAL2559229.1"/>
    <property type="molecule type" value="Genomic_DNA"/>
</dbReference>
<sequence length="210" mass="22693">MSGKQVEKGSVVTPDVHESGTEKQPDVQTSGMEKQPDVLKSGTEKQPNITVPTPMAENQGRTCESEGDADFVLVGRKHKFTASQKGKQQAKEQQSHKDVSPPLPPAIDANVAGKVPIPAVGNDMIPQPYHGHKGGEVVECQQIQQGAEIERAFLEVTKKKNKQKAKSVAALPTPKTCFTFEPQGLVVAFSFESSDNVHSIHTNCKQTLAE</sequence>
<feature type="compositionally biased region" description="Basic and acidic residues" evidence="1">
    <location>
        <begin position="15"/>
        <end position="25"/>
    </location>
</feature>
<protein>
    <submittedName>
        <fullName evidence="2">Uncharacterized protein</fullName>
    </submittedName>
</protein>
<organism evidence="2 3">
    <name type="scientific">Forsythia ovata</name>
    <dbReference type="NCBI Taxonomy" id="205694"/>
    <lineage>
        <taxon>Eukaryota</taxon>
        <taxon>Viridiplantae</taxon>
        <taxon>Streptophyta</taxon>
        <taxon>Embryophyta</taxon>
        <taxon>Tracheophyta</taxon>
        <taxon>Spermatophyta</taxon>
        <taxon>Magnoliopsida</taxon>
        <taxon>eudicotyledons</taxon>
        <taxon>Gunneridae</taxon>
        <taxon>Pentapetalae</taxon>
        <taxon>asterids</taxon>
        <taxon>lamiids</taxon>
        <taxon>Lamiales</taxon>
        <taxon>Oleaceae</taxon>
        <taxon>Forsythieae</taxon>
        <taxon>Forsythia</taxon>
    </lineage>
</organism>
<reference evidence="3" key="1">
    <citation type="submission" date="2024-07" db="EMBL/GenBank/DDBJ databases">
        <title>Two chromosome-level genome assemblies of Korean endemic species Abeliophyllum distichum and Forsythia ovata (Oleaceae).</title>
        <authorList>
            <person name="Jang H."/>
        </authorList>
    </citation>
    <scope>NUCLEOTIDE SEQUENCE [LARGE SCALE GENOMIC DNA]</scope>
</reference>
<dbReference type="AlphaFoldDB" id="A0ABD1XB76"/>
<gene>
    <name evidence="2" type="ORF">Fot_03968</name>
</gene>
<evidence type="ECO:0000313" key="3">
    <source>
        <dbReference type="Proteomes" id="UP001604277"/>
    </source>
</evidence>
<comment type="caution">
    <text evidence="2">The sequence shown here is derived from an EMBL/GenBank/DDBJ whole genome shotgun (WGS) entry which is preliminary data.</text>
</comment>
<evidence type="ECO:0000313" key="2">
    <source>
        <dbReference type="EMBL" id="KAL2559229.1"/>
    </source>
</evidence>
<keyword evidence="3" id="KW-1185">Reference proteome</keyword>
<accession>A0ABD1XB76</accession>
<name>A0ABD1XB76_9LAMI</name>
<feature type="compositionally biased region" description="Basic and acidic residues" evidence="1">
    <location>
        <begin position="89"/>
        <end position="99"/>
    </location>
</feature>
<evidence type="ECO:0000256" key="1">
    <source>
        <dbReference type="SAM" id="MobiDB-lite"/>
    </source>
</evidence>
<dbReference type="Proteomes" id="UP001604277">
    <property type="component" value="Unassembled WGS sequence"/>
</dbReference>
<feature type="region of interest" description="Disordered" evidence="1">
    <location>
        <begin position="1"/>
        <end position="105"/>
    </location>
</feature>
<proteinExistence type="predicted"/>